<feature type="compositionally biased region" description="Low complexity" evidence="15">
    <location>
        <begin position="66"/>
        <end position="77"/>
    </location>
</feature>
<evidence type="ECO:0000256" key="8">
    <source>
        <dbReference type="ARBA" id="ARBA00022801"/>
    </source>
</evidence>
<keyword evidence="6" id="KW-0328">Glycosyltransferase</keyword>
<comment type="similarity">
    <text evidence="2">In the C-terminal section; belongs to the transpeptidase family.</text>
</comment>
<name>A0A0P7X6A5_9HYPH</name>
<feature type="transmembrane region" description="Helical" evidence="16">
    <location>
        <begin position="104"/>
        <end position="129"/>
    </location>
</feature>
<dbReference type="EMBL" id="LJSX01000015">
    <property type="protein sequence ID" value="KPQ10517.1"/>
    <property type="molecule type" value="Genomic_DNA"/>
</dbReference>
<evidence type="ECO:0000256" key="4">
    <source>
        <dbReference type="ARBA" id="ARBA00022645"/>
    </source>
</evidence>
<evidence type="ECO:0000256" key="11">
    <source>
        <dbReference type="ARBA" id="ARBA00023268"/>
    </source>
</evidence>
<comment type="catalytic activity">
    <reaction evidence="13">
        <text>Preferential cleavage: (Ac)2-L-Lys-D-Ala-|-D-Ala. Also transpeptidation of peptidyl-alanyl moieties that are N-acyl substituents of D-alanine.</text>
        <dbReference type="EC" id="3.4.16.4"/>
    </reaction>
</comment>
<evidence type="ECO:0000259" key="17">
    <source>
        <dbReference type="Pfam" id="PF00905"/>
    </source>
</evidence>
<feature type="compositionally biased region" description="Basic and acidic residues" evidence="15">
    <location>
        <begin position="1"/>
        <end position="17"/>
    </location>
</feature>
<keyword evidence="11" id="KW-0511">Multifunctional enzyme</keyword>
<dbReference type="Pfam" id="PF00912">
    <property type="entry name" value="Transgly"/>
    <property type="match status" value="1"/>
</dbReference>
<reference evidence="19 21" key="1">
    <citation type="submission" date="2015-09" db="EMBL/GenBank/DDBJ databases">
        <title>Identification and resolution of microdiversity through metagenomic sequencing of parallel consortia.</title>
        <authorList>
            <person name="Nelson W.C."/>
            <person name="Romine M.F."/>
            <person name="Lindemann S.R."/>
        </authorList>
    </citation>
    <scope>NUCLEOTIDE SEQUENCE [LARGE SCALE GENOMIC DNA]</scope>
    <source>
        <strain evidence="19">HL-109</strain>
    </source>
</reference>
<evidence type="ECO:0000256" key="5">
    <source>
        <dbReference type="ARBA" id="ARBA00022670"/>
    </source>
</evidence>
<evidence type="ECO:0000256" key="6">
    <source>
        <dbReference type="ARBA" id="ARBA00022676"/>
    </source>
</evidence>
<dbReference type="Gene3D" id="1.10.3810.10">
    <property type="entry name" value="Biosynthetic peptidoglycan transglycosylase-like"/>
    <property type="match status" value="1"/>
</dbReference>
<evidence type="ECO:0000313" key="21">
    <source>
        <dbReference type="Proteomes" id="UP000050497"/>
    </source>
</evidence>
<dbReference type="SUPFAM" id="SSF56601">
    <property type="entry name" value="beta-lactamase/transpeptidase-like"/>
    <property type="match status" value="1"/>
</dbReference>
<dbReference type="GO" id="GO:0071555">
    <property type="term" value="P:cell wall organization"/>
    <property type="evidence" value="ECO:0007669"/>
    <property type="project" value="UniProtKB-KW"/>
</dbReference>
<evidence type="ECO:0000256" key="1">
    <source>
        <dbReference type="ARBA" id="ARBA00004752"/>
    </source>
</evidence>
<comment type="catalytic activity">
    <reaction evidence="14">
        <text>[GlcNAc-(1-&gt;4)-Mur2Ac(oyl-L-Ala-gamma-D-Glu-L-Lys-D-Ala-D-Ala)](n)-di-trans,octa-cis-undecaprenyl diphosphate + beta-D-GlcNAc-(1-&gt;4)-Mur2Ac(oyl-L-Ala-gamma-D-Glu-L-Lys-D-Ala-D-Ala)-di-trans,octa-cis-undecaprenyl diphosphate = [GlcNAc-(1-&gt;4)-Mur2Ac(oyl-L-Ala-gamma-D-Glu-L-Lys-D-Ala-D-Ala)](n+1)-di-trans,octa-cis-undecaprenyl diphosphate + di-trans,octa-cis-undecaprenyl diphosphate + H(+)</text>
        <dbReference type="Rhea" id="RHEA:23708"/>
        <dbReference type="Rhea" id="RHEA-COMP:9602"/>
        <dbReference type="Rhea" id="RHEA-COMP:9603"/>
        <dbReference type="ChEBI" id="CHEBI:15378"/>
        <dbReference type="ChEBI" id="CHEBI:58405"/>
        <dbReference type="ChEBI" id="CHEBI:60033"/>
        <dbReference type="ChEBI" id="CHEBI:78435"/>
        <dbReference type="EC" id="2.4.99.28"/>
    </reaction>
</comment>
<dbReference type="SUPFAM" id="SSF53955">
    <property type="entry name" value="Lysozyme-like"/>
    <property type="match status" value="1"/>
</dbReference>
<dbReference type="EMBL" id="FMBM01000001">
    <property type="protein sequence ID" value="SCC79982.1"/>
    <property type="molecule type" value="Genomic_DNA"/>
</dbReference>
<keyword evidence="7" id="KW-0808">Transferase</keyword>
<evidence type="ECO:0000313" key="19">
    <source>
        <dbReference type="EMBL" id="KPQ10517.1"/>
    </source>
</evidence>
<organism evidence="19 21">
    <name type="scientific">Saliniramus fredricksonii</name>
    <dbReference type="NCBI Taxonomy" id="1653334"/>
    <lineage>
        <taxon>Bacteria</taxon>
        <taxon>Pseudomonadati</taxon>
        <taxon>Pseudomonadota</taxon>
        <taxon>Alphaproteobacteria</taxon>
        <taxon>Hyphomicrobiales</taxon>
        <taxon>Salinarimonadaceae</taxon>
        <taxon>Saliniramus</taxon>
    </lineage>
</organism>
<feature type="domain" description="Glycosyl transferase family 51" evidence="18">
    <location>
        <begin position="159"/>
        <end position="330"/>
    </location>
</feature>
<dbReference type="UniPathway" id="UPA00219"/>
<dbReference type="InterPro" id="IPR012338">
    <property type="entry name" value="Beta-lactam/transpept-like"/>
</dbReference>
<accession>A0A0P7X6A5</accession>
<evidence type="ECO:0000256" key="15">
    <source>
        <dbReference type="SAM" id="MobiDB-lite"/>
    </source>
</evidence>
<dbReference type="InterPro" id="IPR050396">
    <property type="entry name" value="Glycosyltr_51/Transpeptidase"/>
</dbReference>
<dbReference type="GO" id="GO:0006508">
    <property type="term" value="P:proteolysis"/>
    <property type="evidence" value="ECO:0007669"/>
    <property type="project" value="UniProtKB-KW"/>
</dbReference>
<evidence type="ECO:0000313" key="22">
    <source>
        <dbReference type="Proteomes" id="UP000182800"/>
    </source>
</evidence>
<dbReference type="STRING" id="1653334.GA0071312_1278"/>
<dbReference type="InterPro" id="IPR001264">
    <property type="entry name" value="Glyco_trans_51"/>
</dbReference>
<proteinExistence type="inferred from homology"/>
<evidence type="ECO:0000313" key="20">
    <source>
        <dbReference type="EMBL" id="SCC79982.1"/>
    </source>
</evidence>
<reference evidence="20 22" key="2">
    <citation type="submission" date="2016-08" db="EMBL/GenBank/DDBJ databases">
        <authorList>
            <person name="Varghese N."/>
            <person name="Submissions Spin"/>
        </authorList>
    </citation>
    <scope>NUCLEOTIDE SEQUENCE [LARGE SCALE GENOMIC DNA]</scope>
    <source>
        <strain evidence="20 22">HL-109</strain>
    </source>
</reference>
<keyword evidence="10" id="KW-0573">Peptidoglycan synthesis</keyword>
<dbReference type="NCBIfam" id="TIGR02074">
    <property type="entry name" value="PBP_1a_fam"/>
    <property type="match status" value="1"/>
</dbReference>
<evidence type="ECO:0000256" key="7">
    <source>
        <dbReference type="ARBA" id="ARBA00022679"/>
    </source>
</evidence>
<keyword evidence="16" id="KW-1133">Transmembrane helix</keyword>
<evidence type="ECO:0000256" key="10">
    <source>
        <dbReference type="ARBA" id="ARBA00022984"/>
    </source>
</evidence>
<dbReference type="PATRIC" id="fig|1653334.4.peg.3464"/>
<evidence type="ECO:0000256" key="12">
    <source>
        <dbReference type="ARBA" id="ARBA00023316"/>
    </source>
</evidence>
<dbReference type="PANTHER" id="PTHR32282:SF33">
    <property type="entry name" value="PEPTIDOGLYCAN GLYCOSYLTRANSFERASE"/>
    <property type="match status" value="1"/>
</dbReference>
<dbReference type="InterPro" id="IPR001460">
    <property type="entry name" value="PCN-bd_Tpept"/>
</dbReference>
<comment type="caution">
    <text evidence="19">The sequence shown here is derived from an EMBL/GenBank/DDBJ whole genome shotgun (WGS) entry which is preliminary data.</text>
</comment>
<dbReference type="Gene3D" id="3.40.710.10">
    <property type="entry name" value="DD-peptidase/beta-lactamase superfamily"/>
    <property type="match status" value="1"/>
</dbReference>
<dbReference type="Pfam" id="PF00905">
    <property type="entry name" value="Transpeptidase"/>
    <property type="match status" value="1"/>
</dbReference>
<evidence type="ECO:0000256" key="14">
    <source>
        <dbReference type="ARBA" id="ARBA00049902"/>
    </source>
</evidence>
<dbReference type="InterPro" id="IPR036950">
    <property type="entry name" value="PBP_transglycosylase"/>
</dbReference>
<protein>
    <submittedName>
        <fullName evidence="19">Membrane carboxypeptidase (Penicillin-binding protein)</fullName>
    </submittedName>
    <submittedName>
        <fullName evidence="20">Penicillin-binding protein 1A</fullName>
    </submittedName>
</protein>
<dbReference type="Proteomes" id="UP000050497">
    <property type="component" value="Unassembled WGS sequence"/>
</dbReference>
<keyword evidence="12" id="KW-0961">Cell wall biogenesis/degradation</keyword>
<evidence type="ECO:0000256" key="13">
    <source>
        <dbReference type="ARBA" id="ARBA00034000"/>
    </source>
</evidence>
<keyword evidence="16" id="KW-0472">Membrane</keyword>
<gene>
    <name evidence="20" type="ORF">GA0071312_1278</name>
    <name evidence="19" type="ORF">HLUCCO17_10660</name>
</gene>
<dbReference type="InterPro" id="IPR023346">
    <property type="entry name" value="Lysozyme-like_dom_sf"/>
</dbReference>
<keyword evidence="5" id="KW-0645">Protease</keyword>
<evidence type="ECO:0000256" key="9">
    <source>
        <dbReference type="ARBA" id="ARBA00022960"/>
    </source>
</evidence>
<feature type="compositionally biased region" description="Basic and acidic residues" evidence="15">
    <location>
        <begin position="42"/>
        <end position="55"/>
    </location>
</feature>
<feature type="domain" description="Penicillin-binding protein transpeptidase" evidence="17">
    <location>
        <begin position="416"/>
        <end position="648"/>
    </location>
</feature>
<keyword evidence="16" id="KW-0812">Transmembrane</keyword>
<keyword evidence="22" id="KW-1185">Reference proteome</keyword>
<dbReference type="GO" id="GO:0009252">
    <property type="term" value="P:peptidoglycan biosynthetic process"/>
    <property type="evidence" value="ECO:0007669"/>
    <property type="project" value="UniProtKB-UniPathway"/>
</dbReference>
<dbReference type="AlphaFoldDB" id="A0A0P7X6A5"/>
<dbReference type="PANTHER" id="PTHR32282">
    <property type="entry name" value="BINDING PROTEIN TRANSPEPTIDASE, PUTATIVE-RELATED"/>
    <property type="match status" value="1"/>
</dbReference>
<evidence type="ECO:0000256" key="16">
    <source>
        <dbReference type="SAM" id="Phobius"/>
    </source>
</evidence>
<dbReference type="GO" id="GO:0008658">
    <property type="term" value="F:penicillin binding"/>
    <property type="evidence" value="ECO:0007669"/>
    <property type="project" value="InterPro"/>
</dbReference>
<feature type="region of interest" description="Disordered" evidence="15">
    <location>
        <begin position="1"/>
        <end position="98"/>
    </location>
</feature>
<sequence length="760" mass="81060">MGMFTGRKDKRERREPVLDFPAPASGIPDLRLGPQDRAGGPVHEDAMARRAEKRSGTRGKTRKAAPGKAAPGKVASGKSRKATGRGSRDARGGRRRSSRRRRSFLGRIVYGSIVLALWGAIALTGLVAYHATQLPPIDRLAVPKRPPNIEILANDGTLIANRGETGGRNVAIHDLPAHVPQAFIAIEDRRFYSHFGIDPVGIGRALITNITAGTTVQGGSTITQQLAKNLFLTHERTASRKIQEAILALWLEQRHGKDGLLELYMNRVYFGAGAYGVEAAARRYFDKPARDLTLAESAMLAGLVQAPSRLAPTRNPQAARDRAALVLNAMASQGFIDENRMTNAMARPAALNRPLGPGTADYAADYVMDVLDDFIGAVQDDVVVHTTIDLGLQEAAEASLIGELREQGEGFGVEQGAIVALRPDGAIKALVGGKDYAQSQFNRAVAAQRQPGSAFKPFVYLAAMENGLTPDTVREDRPIRLGDWSPENFSRDYRGSVTLREALSLSLNTVAVSLGMEVGVRAVISAAQRLGIRSALQPNASIALGTSEVTPLELTGAYAAFANGGTGVMPHVITRVEAASGEILYQRVHAGLGRVMDDETVGKMNAMLHDTMVAGTARRAALSDWQAGGKTGTSQGFRDAWFVGYTSALVTGVWIGNDDNSPTKRASGGNLPLDIWARFMERALAAEYPMPLPGADRWLAPRDPGGFPPPMVEHGPVPPGTTGGIAAHEGGFDGLPPASVGIPPQQQAEPGFLGRLFGVY</sequence>
<keyword evidence="4 19" id="KW-0121">Carboxypeptidase</keyword>
<dbReference type="GO" id="GO:0008955">
    <property type="term" value="F:peptidoglycan glycosyltransferase activity"/>
    <property type="evidence" value="ECO:0007669"/>
    <property type="project" value="UniProtKB-EC"/>
</dbReference>
<dbReference type="GO" id="GO:0009002">
    <property type="term" value="F:serine-type D-Ala-D-Ala carboxypeptidase activity"/>
    <property type="evidence" value="ECO:0007669"/>
    <property type="project" value="UniProtKB-EC"/>
</dbReference>
<keyword evidence="8" id="KW-0378">Hydrolase</keyword>
<dbReference type="GO" id="GO:0030288">
    <property type="term" value="C:outer membrane-bounded periplasmic space"/>
    <property type="evidence" value="ECO:0007669"/>
    <property type="project" value="TreeGrafter"/>
</dbReference>
<evidence type="ECO:0000256" key="3">
    <source>
        <dbReference type="ARBA" id="ARBA00007739"/>
    </source>
</evidence>
<comment type="similarity">
    <text evidence="3">In the N-terminal section; belongs to the glycosyltransferase 51 family.</text>
</comment>
<dbReference type="RefSeq" id="WP_074444035.1">
    <property type="nucleotide sequence ID" value="NZ_FMBM01000001.1"/>
</dbReference>
<evidence type="ECO:0000259" key="18">
    <source>
        <dbReference type="Pfam" id="PF00912"/>
    </source>
</evidence>
<dbReference type="FunFam" id="1.10.3810.10:FF:000001">
    <property type="entry name" value="Penicillin-binding protein 1A"/>
    <property type="match status" value="1"/>
</dbReference>
<feature type="compositionally biased region" description="Basic residues" evidence="15">
    <location>
        <begin position="56"/>
        <end position="65"/>
    </location>
</feature>
<dbReference type="Proteomes" id="UP000182800">
    <property type="component" value="Unassembled WGS sequence"/>
</dbReference>
<dbReference type="GO" id="GO:0008360">
    <property type="term" value="P:regulation of cell shape"/>
    <property type="evidence" value="ECO:0007669"/>
    <property type="project" value="UniProtKB-KW"/>
</dbReference>
<evidence type="ECO:0000256" key="2">
    <source>
        <dbReference type="ARBA" id="ARBA00007090"/>
    </source>
</evidence>
<keyword evidence="9" id="KW-0133">Cell shape</keyword>
<comment type="pathway">
    <text evidence="1">Cell wall biogenesis; peptidoglycan biosynthesis.</text>
</comment>